<name>A0A0C9UUT6_SPHS4</name>
<organism evidence="1 2">
    <name type="scientific">Sphaerobolus stellatus (strain SS14)</name>
    <dbReference type="NCBI Taxonomy" id="990650"/>
    <lineage>
        <taxon>Eukaryota</taxon>
        <taxon>Fungi</taxon>
        <taxon>Dikarya</taxon>
        <taxon>Basidiomycota</taxon>
        <taxon>Agaricomycotina</taxon>
        <taxon>Agaricomycetes</taxon>
        <taxon>Phallomycetidae</taxon>
        <taxon>Geastrales</taxon>
        <taxon>Sphaerobolaceae</taxon>
        <taxon>Sphaerobolus</taxon>
    </lineage>
</organism>
<dbReference type="Proteomes" id="UP000054279">
    <property type="component" value="Unassembled WGS sequence"/>
</dbReference>
<keyword evidence="2" id="KW-1185">Reference proteome</keyword>
<evidence type="ECO:0000313" key="1">
    <source>
        <dbReference type="EMBL" id="KIJ46835.1"/>
    </source>
</evidence>
<gene>
    <name evidence="1" type="ORF">M422DRAFT_249579</name>
</gene>
<dbReference type="AlphaFoldDB" id="A0A0C9UUT6"/>
<dbReference type="HOGENOM" id="CLU_3092959_0_0_1"/>
<dbReference type="OrthoDB" id="3239511at2759"/>
<reference evidence="1 2" key="1">
    <citation type="submission" date="2014-06" db="EMBL/GenBank/DDBJ databases">
        <title>Evolutionary Origins and Diversification of the Mycorrhizal Mutualists.</title>
        <authorList>
            <consortium name="DOE Joint Genome Institute"/>
            <consortium name="Mycorrhizal Genomics Consortium"/>
            <person name="Kohler A."/>
            <person name="Kuo A."/>
            <person name="Nagy L.G."/>
            <person name="Floudas D."/>
            <person name="Copeland A."/>
            <person name="Barry K.W."/>
            <person name="Cichocki N."/>
            <person name="Veneault-Fourrey C."/>
            <person name="LaButti K."/>
            <person name="Lindquist E.A."/>
            <person name="Lipzen A."/>
            <person name="Lundell T."/>
            <person name="Morin E."/>
            <person name="Murat C."/>
            <person name="Riley R."/>
            <person name="Ohm R."/>
            <person name="Sun H."/>
            <person name="Tunlid A."/>
            <person name="Henrissat B."/>
            <person name="Grigoriev I.V."/>
            <person name="Hibbett D.S."/>
            <person name="Martin F."/>
        </authorList>
    </citation>
    <scope>NUCLEOTIDE SEQUENCE [LARGE SCALE GENOMIC DNA]</scope>
    <source>
        <strain evidence="1 2">SS14</strain>
    </source>
</reference>
<proteinExistence type="predicted"/>
<protein>
    <submittedName>
        <fullName evidence="1">Uncharacterized protein</fullName>
    </submittedName>
</protein>
<dbReference type="EMBL" id="KN837105">
    <property type="protein sequence ID" value="KIJ46835.1"/>
    <property type="molecule type" value="Genomic_DNA"/>
</dbReference>
<sequence>MTENYTTRPGEGFQQEVKQAYNQTNVRETEQQMVRIDENHEAIACFTMAVDSYDAS</sequence>
<accession>A0A0C9UUT6</accession>
<evidence type="ECO:0000313" key="2">
    <source>
        <dbReference type="Proteomes" id="UP000054279"/>
    </source>
</evidence>